<name>A0A9P6KDJ3_9FUNG</name>
<reference evidence="1" key="1">
    <citation type="journal article" date="2020" name="Fungal Divers.">
        <title>Resolving the Mortierellaceae phylogeny through synthesis of multi-gene phylogenetics and phylogenomics.</title>
        <authorList>
            <person name="Vandepol N."/>
            <person name="Liber J."/>
            <person name="Desiro A."/>
            <person name="Na H."/>
            <person name="Kennedy M."/>
            <person name="Barry K."/>
            <person name="Grigoriev I.V."/>
            <person name="Miller A.N."/>
            <person name="O'Donnell K."/>
            <person name="Stajich J.E."/>
            <person name="Bonito G."/>
        </authorList>
    </citation>
    <scope>NUCLEOTIDE SEQUENCE</scope>
    <source>
        <strain evidence="1">KOD1015</strain>
    </source>
</reference>
<protein>
    <submittedName>
        <fullName evidence="1">Uncharacterized protein</fullName>
    </submittedName>
</protein>
<evidence type="ECO:0000313" key="2">
    <source>
        <dbReference type="Proteomes" id="UP000780801"/>
    </source>
</evidence>
<comment type="caution">
    <text evidence="1">The sequence shown here is derived from an EMBL/GenBank/DDBJ whole genome shotgun (WGS) entry which is preliminary data.</text>
</comment>
<dbReference type="Proteomes" id="UP000780801">
    <property type="component" value="Unassembled WGS sequence"/>
</dbReference>
<sequence length="119" mass="13261">MSRRYKSSATIPPINEQEQRLMAEAARKNEEMLLLQRISMLSLNVTESNVMLTVAETGSNAARLKQMPQVHVKLTESLVNSSGAHFRPYTQLPTDRVLLLEYLQENPAGNEHPVGDGAT</sequence>
<evidence type="ECO:0000313" key="1">
    <source>
        <dbReference type="EMBL" id="KAF9580795.1"/>
    </source>
</evidence>
<keyword evidence="2" id="KW-1185">Reference proteome</keyword>
<dbReference type="AlphaFoldDB" id="A0A9P6KDJ3"/>
<accession>A0A9P6KDJ3</accession>
<dbReference type="EMBL" id="JAABOA010001847">
    <property type="protein sequence ID" value="KAF9580795.1"/>
    <property type="molecule type" value="Genomic_DNA"/>
</dbReference>
<gene>
    <name evidence="1" type="ORF">BGW38_002410</name>
</gene>
<proteinExistence type="predicted"/>
<organism evidence="1 2">
    <name type="scientific">Lunasporangiospora selenospora</name>
    <dbReference type="NCBI Taxonomy" id="979761"/>
    <lineage>
        <taxon>Eukaryota</taxon>
        <taxon>Fungi</taxon>
        <taxon>Fungi incertae sedis</taxon>
        <taxon>Mucoromycota</taxon>
        <taxon>Mortierellomycotina</taxon>
        <taxon>Mortierellomycetes</taxon>
        <taxon>Mortierellales</taxon>
        <taxon>Mortierellaceae</taxon>
        <taxon>Lunasporangiospora</taxon>
    </lineage>
</organism>